<dbReference type="Gene3D" id="3.40.50.11740">
    <property type="entry name" value="HypD, alpha/beta domain 2"/>
    <property type="match status" value="2"/>
</dbReference>
<comment type="similarity">
    <text evidence="1">Belongs to the HypD family.</text>
</comment>
<evidence type="ECO:0000256" key="3">
    <source>
        <dbReference type="ARBA" id="ARBA00023004"/>
    </source>
</evidence>
<dbReference type="InterPro" id="IPR002780">
    <property type="entry name" value="Hyd_form_HypD"/>
</dbReference>
<comment type="caution">
    <text evidence="5">The sequence shown here is derived from an EMBL/GenBank/DDBJ whole genome shotgun (WGS) entry which is preliminary data.</text>
</comment>
<dbReference type="InterPro" id="IPR042244">
    <property type="entry name" value="HypD_2_sf"/>
</dbReference>
<dbReference type="EMBL" id="BAAAKV010000058">
    <property type="protein sequence ID" value="GAA1189395.1"/>
    <property type="molecule type" value="Genomic_DNA"/>
</dbReference>
<dbReference type="RefSeq" id="WP_344281833.1">
    <property type="nucleotide sequence ID" value="NZ_BAAAKV010000058.1"/>
</dbReference>
<feature type="compositionally biased region" description="Basic and acidic residues" evidence="4">
    <location>
        <begin position="389"/>
        <end position="398"/>
    </location>
</feature>
<dbReference type="PANTHER" id="PTHR30149:SF0">
    <property type="entry name" value="HYDROGENASE MATURATION FACTOR HYPD"/>
    <property type="match status" value="1"/>
</dbReference>
<dbReference type="PANTHER" id="PTHR30149">
    <property type="entry name" value="HYDROGENASE PROTEIN ASSEMBLY PROTEIN HYPD"/>
    <property type="match status" value="1"/>
</dbReference>
<keyword evidence="3" id="KW-0408">Iron</keyword>
<gene>
    <name evidence="5" type="primary">hypD</name>
    <name evidence="5" type="ORF">GCM10009654_53660</name>
</gene>
<name>A0ABP4FMQ7_9ACTN</name>
<evidence type="ECO:0000313" key="6">
    <source>
        <dbReference type="Proteomes" id="UP001501371"/>
    </source>
</evidence>
<dbReference type="Pfam" id="PF01924">
    <property type="entry name" value="HypD"/>
    <property type="match status" value="1"/>
</dbReference>
<feature type="compositionally biased region" description="Low complexity" evidence="4">
    <location>
        <begin position="367"/>
        <end position="387"/>
    </location>
</feature>
<dbReference type="NCBIfam" id="TIGR00075">
    <property type="entry name" value="hypD"/>
    <property type="match status" value="1"/>
</dbReference>
<dbReference type="Proteomes" id="UP001501371">
    <property type="component" value="Unassembled WGS sequence"/>
</dbReference>
<feature type="region of interest" description="Disordered" evidence="4">
    <location>
        <begin position="367"/>
        <end position="398"/>
    </location>
</feature>
<keyword evidence="6" id="KW-1185">Reference proteome</keyword>
<keyword evidence="2" id="KW-0479">Metal-binding</keyword>
<dbReference type="Gene3D" id="6.10.20.100">
    <property type="match status" value="1"/>
</dbReference>
<dbReference type="PIRSF" id="PIRSF005622">
    <property type="entry name" value="Hydrgn_mat_hypD"/>
    <property type="match status" value="1"/>
</dbReference>
<reference evidence="6" key="1">
    <citation type="journal article" date="2019" name="Int. J. Syst. Evol. Microbiol.">
        <title>The Global Catalogue of Microorganisms (GCM) 10K type strain sequencing project: providing services to taxonomists for standard genome sequencing and annotation.</title>
        <authorList>
            <consortium name="The Broad Institute Genomics Platform"/>
            <consortium name="The Broad Institute Genome Sequencing Center for Infectious Disease"/>
            <person name="Wu L."/>
            <person name="Ma J."/>
        </authorList>
    </citation>
    <scope>NUCLEOTIDE SEQUENCE [LARGE SCALE GENOMIC DNA]</scope>
    <source>
        <strain evidence="6">JCM 12696</strain>
    </source>
</reference>
<proteinExistence type="inferred from homology"/>
<organism evidence="5 6">
    <name type="scientific">Streptomyces hebeiensis</name>
    <dbReference type="NCBI Taxonomy" id="229486"/>
    <lineage>
        <taxon>Bacteria</taxon>
        <taxon>Bacillati</taxon>
        <taxon>Actinomycetota</taxon>
        <taxon>Actinomycetes</taxon>
        <taxon>Kitasatosporales</taxon>
        <taxon>Streptomycetaceae</taxon>
        <taxon>Streptomyces</taxon>
    </lineage>
</organism>
<evidence type="ECO:0000256" key="1">
    <source>
        <dbReference type="ARBA" id="ARBA00007888"/>
    </source>
</evidence>
<evidence type="ECO:0000256" key="2">
    <source>
        <dbReference type="ARBA" id="ARBA00022723"/>
    </source>
</evidence>
<protein>
    <submittedName>
        <fullName evidence="5">Hydrogenase formation protein HypD</fullName>
    </submittedName>
</protein>
<evidence type="ECO:0000256" key="4">
    <source>
        <dbReference type="SAM" id="MobiDB-lite"/>
    </source>
</evidence>
<evidence type="ECO:0000313" key="5">
    <source>
        <dbReference type="EMBL" id="GAA1189395.1"/>
    </source>
</evidence>
<sequence length="398" mass="43064">MRYLEEFSDPELADRLFADIRATVTRPWALMEVCGGQTHSIIRHGIDQLLPDGVELIHGPGCPVCVTPLETIDKALEIAARPDVIFCSFGDMLRVPGSGKDLFTVKSEGADVRVVYSPLDALGIARQHPDRQVVFFGVGFETTAPPNAMTVYQARTLGIENFSLLVSHVRVPPAIDAIMNSPVCRVQAFLAAGHVCTVMGLDEYPELAARHRVPIVVTGFEPLDILEGIRRTVRQLEAGEHRVENAYPRAVRQDGSPAAKAMLSDVFEVTDRTWRGIGTIPASGWRLSAKYRAYDAEHRFAVTDIRTEEPAECRSGEVLQGLIKPNECEAFGTRCTPRNPLGATMVSSEGACAAYFLYRRLAEPGPATARGTTGTATGTAGSATGAANERAEEVTSVG</sequence>
<dbReference type="InterPro" id="IPR042243">
    <property type="entry name" value="HypD_1"/>
</dbReference>
<accession>A0ABP4FMQ7</accession>